<comment type="caution">
    <text evidence="6">The sequence shown here is derived from an EMBL/GenBank/DDBJ whole genome shotgun (WGS) entry which is preliminary data.</text>
</comment>
<dbReference type="PATRIC" id="fig|1423727.3.peg.42"/>
<dbReference type="AlphaFoldDB" id="A0A0R2AZX4"/>
<dbReference type="GO" id="GO:0003677">
    <property type="term" value="F:DNA binding"/>
    <property type="evidence" value="ECO:0007669"/>
    <property type="project" value="UniProtKB-KW"/>
</dbReference>
<feature type="domain" description="Helicase C-terminal" evidence="5">
    <location>
        <begin position="188"/>
        <end position="334"/>
    </location>
</feature>
<dbReference type="GO" id="GO:0043138">
    <property type="term" value="F:3'-5' DNA helicase activity"/>
    <property type="evidence" value="ECO:0007669"/>
    <property type="project" value="TreeGrafter"/>
</dbReference>
<dbReference type="InterPro" id="IPR001650">
    <property type="entry name" value="Helicase_C-like"/>
</dbReference>
<gene>
    <name evidence="6" type="ORF">FC34_GL000041</name>
</gene>
<dbReference type="SMART" id="SM00487">
    <property type="entry name" value="DEXDc"/>
    <property type="match status" value="1"/>
</dbReference>
<keyword evidence="3" id="KW-0238">DNA-binding</keyword>
<proteinExistence type="predicted"/>
<dbReference type="Proteomes" id="UP000051672">
    <property type="component" value="Unassembled WGS sequence"/>
</dbReference>
<reference evidence="6 7" key="1">
    <citation type="journal article" date="2015" name="Genome Announc.">
        <title>Expanding the biotechnology potential of lactobacilli through comparative genomics of 213 strains and associated genera.</title>
        <authorList>
            <person name="Sun Z."/>
            <person name="Harris H.M."/>
            <person name="McCann A."/>
            <person name="Guo C."/>
            <person name="Argimon S."/>
            <person name="Zhang W."/>
            <person name="Yang X."/>
            <person name="Jeffery I.B."/>
            <person name="Cooney J.C."/>
            <person name="Kagawa T.F."/>
            <person name="Liu W."/>
            <person name="Song Y."/>
            <person name="Salvetti E."/>
            <person name="Wrobel A."/>
            <person name="Rasinkangas P."/>
            <person name="Parkhill J."/>
            <person name="Rea M.C."/>
            <person name="O'Sullivan O."/>
            <person name="Ritari J."/>
            <person name="Douillard F.P."/>
            <person name="Paul Ross R."/>
            <person name="Yang R."/>
            <person name="Briner A.E."/>
            <person name="Felis G.E."/>
            <person name="de Vos W.M."/>
            <person name="Barrangou R."/>
            <person name="Klaenhammer T.R."/>
            <person name="Caufield P.W."/>
            <person name="Cui Y."/>
            <person name="Zhang H."/>
            <person name="O'Toole P.W."/>
        </authorList>
    </citation>
    <scope>NUCLEOTIDE SEQUENCE [LARGE SCALE GENOMIC DNA]</scope>
    <source>
        <strain evidence="6 7">DSM 23927</strain>
    </source>
</reference>
<dbReference type="GO" id="GO:0005524">
    <property type="term" value="F:ATP binding"/>
    <property type="evidence" value="ECO:0007669"/>
    <property type="project" value="UniProtKB-KW"/>
</dbReference>
<dbReference type="Gene3D" id="3.40.50.300">
    <property type="entry name" value="P-loop containing nucleotide triphosphate hydrolases"/>
    <property type="match status" value="2"/>
</dbReference>
<evidence type="ECO:0000259" key="5">
    <source>
        <dbReference type="PROSITE" id="PS51194"/>
    </source>
</evidence>
<dbReference type="SMART" id="SM00490">
    <property type="entry name" value="HELICc"/>
    <property type="match status" value="1"/>
</dbReference>
<keyword evidence="1" id="KW-0547">Nucleotide-binding</keyword>
<evidence type="ECO:0000313" key="6">
    <source>
        <dbReference type="EMBL" id="KRM72341.1"/>
    </source>
</evidence>
<dbReference type="STRING" id="1423727.FC34_GL000041"/>
<feature type="domain" description="Helicase ATP-binding" evidence="4">
    <location>
        <begin position="13"/>
        <end position="162"/>
    </location>
</feature>
<organism evidence="6 7">
    <name type="scientific">Lacticaseibacillus brantae DSM 23927</name>
    <dbReference type="NCBI Taxonomy" id="1423727"/>
    <lineage>
        <taxon>Bacteria</taxon>
        <taxon>Bacillati</taxon>
        <taxon>Bacillota</taxon>
        <taxon>Bacilli</taxon>
        <taxon>Lactobacillales</taxon>
        <taxon>Lactobacillaceae</taxon>
        <taxon>Lacticaseibacillus</taxon>
    </lineage>
</organism>
<dbReference type="SUPFAM" id="SSF52540">
    <property type="entry name" value="P-loop containing nucleoside triphosphate hydrolases"/>
    <property type="match status" value="1"/>
</dbReference>
<dbReference type="PANTHER" id="PTHR30580:SF1">
    <property type="entry name" value="COMF OPERON PROTEIN 1"/>
    <property type="match status" value="1"/>
</dbReference>
<dbReference type="InterPro" id="IPR014001">
    <property type="entry name" value="Helicase_ATP-bd"/>
</dbReference>
<dbReference type="GO" id="GO:0006310">
    <property type="term" value="P:DNA recombination"/>
    <property type="evidence" value="ECO:0007669"/>
    <property type="project" value="TreeGrafter"/>
</dbReference>
<evidence type="ECO:0000256" key="1">
    <source>
        <dbReference type="ARBA" id="ARBA00022741"/>
    </source>
</evidence>
<dbReference type="EMBL" id="AYZQ01000001">
    <property type="protein sequence ID" value="KRM72341.1"/>
    <property type="molecule type" value="Genomic_DNA"/>
</dbReference>
<dbReference type="GO" id="GO:0006302">
    <property type="term" value="P:double-strand break repair"/>
    <property type="evidence" value="ECO:0007669"/>
    <property type="project" value="TreeGrafter"/>
</dbReference>
<dbReference type="GO" id="GO:0006270">
    <property type="term" value="P:DNA replication initiation"/>
    <property type="evidence" value="ECO:0007669"/>
    <property type="project" value="TreeGrafter"/>
</dbReference>
<dbReference type="InterPro" id="IPR027417">
    <property type="entry name" value="P-loop_NTPase"/>
</dbReference>
<dbReference type="PROSITE" id="PS51194">
    <property type="entry name" value="HELICASE_CTER"/>
    <property type="match status" value="1"/>
</dbReference>
<protein>
    <submittedName>
        <fullName evidence="6">ComF operon protein 1</fullName>
    </submittedName>
</protein>
<accession>A0A0R2AZX4</accession>
<sequence>MTPEQAQVSQALIESAMQRHDHLLWAVTGAGKTEMLFPVIAHALAANQRVVIASPRIDVILELAPRLQAAFAHLPIAVYYGDSGEQPESQLVLATTHQLLRFYQAFDLTIVDEVDAFPFAANPMLAFAVKQASKGAVIYLTATPSQELIKRVQTKTLAVSYLPRRFHGAPLPVPKIAFGRHFQRVPAKVRRVLLETVASGRQVLVFVPQVDWLPVIERLVAKLGLSVASVHAQDPERATKVQNFRHHVWQCLVTTTILERGVTIYRCGVIVLQADSALFSAAALIQMAGRAGRSADSPDDPVWFFASHYTRSLATATSQIALMNRRGQHALSTV</sequence>
<dbReference type="PANTHER" id="PTHR30580">
    <property type="entry name" value="PRIMOSOMAL PROTEIN N"/>
    <property type="match status" value="1"/>
</dbReference>
<dbReference type="InterPro" id="IPR011545">
    <property type="entry name" value="DEAD/DEAH_box_helicase_dom"/>
</dbReference>
<evidence type="ECO:0000259" key="4">
    <source>
        <dbReference type="PROSITE" id="PS51192"/>
    </source>
</evidence>
<evidence type="ECO:0000256" key="3">
    <source>
        <dbReference type="ARBA" id="ARBA00023125"/>
    </source>
</evidence>
<keyword evidence="2" id="KW-0067">ATP-binding</keyword>
<dbReference type="PROSITE" id="PS51192">
    <property type="entry name" value="HELICASE_ATP_BIND_1"/>
    <property type="match status" value="1"/>
</dbReference>
<dbReference type="Pfam" id="PF00271">
    <property type="entry name" value="Helicase_C"/>
    <property type="match status" value="1"/>
</dbReference>
<name>A0A0R2AZX4_9LACO</name>
<evidence type="ECO:0000256" key="2">
    <source>
        <dbReference type="ARBA" id="ARBA00022840"/>
    </source>
</evidence>
<evidence type="ECO:0000313" key="7">
    <source>
        <dbReference type="Proteomes" id="UP000051672"/>
    </source>
</evidence>
<dbReference type="Pfam" id="PF00270">
    <property type="entry name" value="DEAD"/>
    <property type="match status" value="1"/>
</dbReference>
<keyword evidence="7" id="KW-1185">Reference proteome</keyword>